<dbReference type="GO" id="GO:0016020">
    <property type="term" value="C:membrane"/>
    <property type="evidence" value="ECO:0007669"/>
    <property type="project" value="UniProtKB-SubCell"/>
</dbReference>
<evidence type="ECO:0000313" key="9">
    <source>
        <dbReference type="Proteomes" id="UP001255601"/>
    </source>
</evidence>
<gene>
    <name evidence="8" type="ORF">QE369_002948</name>
</gene>
<keyword evidence="4 5" id="KW-0472">Membrane</keyword>
<dbReference type="EMBL" id="JAVIZC010000003">
    <property type="protein sequence ID" value="MDR6102751.1"/>
    <property type="molecule type" value="Genomic_DNA"/>
</dbReference>
<dbReference type="RefSeq" id="WP_309771338.1">
    <property type="nucleotide sequence ID" value="NZ_JAVIZC010000003.1"/>
</dbReference>
<dbReference type="AlphaFoldDB" id="A0AAJ2BAQ9"/>
<dbReference type="Pfam" id="PF06271">
    <property type="entry name" value="RDD"/>
    <property type="match status" value="1"/>
</dbReference>
<feature type="transmembrane region" description="Helical" evidence="5">
    <location>
        <begin position="177"/>
        <end position="198"/>
    </location>
</feature>
<dbReference type="Proteomes" id="UP001255601">
    <property type="component" value="Unassembled WGS sequence"/>
</dbReference>
<evidence type="ECO:0000259" key="6">
    <source>
        <dbReference type="Pfam" id="PF06271"/>
    </source>
</evidence>
<organism evidence="8 9">
    <name type="scientific">Agrobacterium larrymoorei</name>
    <dbReference type="NCBI Taxonomy" id="160699"/>
    <lineage>
        <taxon>Bacteria</taxon>
        <taxon>Pseudomonadati</taxon>
        <taxon>Pseudomonadota</taxon>
        <taxon>Alphaproteobacteria</taxon>
        <taxon>Hyphomicrobiales</taxon>
        <taxon>Rhizobiaceae</taxon>
        <taxon>Rhizobium/Agrobacterium group</taxon>
        <taxon>Agrobacterium</taxon>
    </lineage>
</organism>
<comment type="caution">
    <text evidence="8">The sequence shown here is derived from an EMBL/GenBank/DDBJ whole genome shotgun (WGS) entry which is preliminary data.</text>
</comment>
<feature type="transmembrane region" description="Helical" evidence="5">
    <location>
        <begin position="91"/>
        <end position="112"/>
    </location>
</feature>
<protein>
    <recommendedName>
        <fullName evidence="10">DUF4339 domain-containing protein</fullName>
    </recommendedName>
</protein>
<evidence type="ECO:0000313" key="8">
    <source>
        <dbReference type="EMBL" id="MDR6102751.1"/>
    </source>
</evidence>
<comment type="subcellular location">
    <subcellularLocation>
        <location evidence="1">Membrane</location>
        <topology evidence="1">Multi-pass membrane protein</topology>
    </subcellularLocation>
</comment>
<evidence type="ECO:0000256" key="2">
    <source>
        <dbReference type="ARBA" id="ARBA00022692"/>
    </source>
</evidence>
<evidence type="ECO:0000259" key="7">
    <source>
        <dbReference type="Pfam" id="PF14237"/>
    </source>
</evidence>
<dbReference type="InterPro" id="IPR025640">
    <property type="entry name" value="GYF_2"/>
</dbReference>
<keyword evidence="2 5" id="KW-0812">Transmembrane</keyword>
<evidence type="ECO:0000256" key="5">
    <source>
        <dbReference type="SAM" id="Phobius"/>
    </source>
</evidence>
<feature type="transmembrane region" description="Helical" evidence="5">
    <location>
        <begin position="226"/>
        <end position="246"/>
    </location>
</feature>
<name>A0AAJ2BAQ9_9HYPH</name>
<keyword evidence="3 5" id="KW-1133">Transmembrane helix</keyword>
<feature type="domain" description="GYF" evidence="7">
    <location>
        <begin position="4"/>
        <end position="51"/>
    </location>
</feature>
<evidence type="ECO:0000256" key="3">
    <source>
        <dbReference type="ARBA" id="ARBA00022989"/>
    </source>
</evidence>
<dbReference type="Pfam" id="PF14237">
    <property type="entry name" value="GYF_2"/>
    <property type="match status" value="1"/>
</dbReference>
<feature type="transmembrane region" description="Helical" evidence="5">
    <location>
        <begin position="118"/>
        <end position="145"/>
    </location>
</feature>
<dbReference type="InterPro" id="IPR010432">
    <property type="entry name" value="RDD"/>
</dbReference>
<evidence type="ECO:0008006" key="10">
    <source>
        <dbReference type="Google" id="ProtNLM"/>
    </source>
</evidence>
<sequence length="428" mass="48013">MADWYYTIGPKRAGPVGEETIRRLIESGHISRDDYLFHEQMTDWEKAGLIPIFADSFATLPLGSETKPLGPEQVFVPAHPWRRLWARLFDLLMMSPLFTVLGQEIWAAYLHFHGNRAGLIIAAFVLYLMLITLVAMIPAFCLAWFGMTPGKAIFGVWVPTPCKSIRLRFRYYFRREYRVWFSGCALGIPPLFIATFLFQYSRLKADVAASYDMERPRVVAVRPSRIAAFIMVPFMLLLVIGAVVNVSNYRSDKRTSASHSALPVSSYESVPVDRMVVPNLTPSDSTKTWVNPKTGRGAKISEIWQIPSNSSPKDNFFFLAPTLGTTALISYERIRTDNVDPAAYLKDLEKRVGHIMKATSGWGTANVNGVQVMRLSGIAMTAAESRAELTFFMRGGNAWLALIVMQGNSELQSIEKKNFLSAIFGTVN</sequence>
<accession>A0AAJ2BAQ9</accession>
<evidence type="ECO:0000256" key="1">
    <source>
        <dbReference type="ARBA" id="ARBA00004141"/>
    </source>
</evidence>
<proteinExistence type="predicted"/>
<evidence type="ECO:0000256" key="4">
    <source>
        <dbReference type="ARBA" id="ARBA00023136"/>
    </source>
</evidence>
<feature type="domain" description="RDD" evidence="6">
    <location>
        <begin position="78"/>
        <end position="199"/>
    </location>
</feature>
<reference evidence="8" key="1">
    <citation type="submission" date="2023-08" db="EMBL/GenBank/DDBJ databases">
        <title>Functional and genomic diversity of the sorghum phyllosphere microbiome.</title>
        <authorList>
            <person name="Shade A."/>
        </authorList>
    </citation>
    <scope>NUCLEOTIDE SEQUENCE</scope>
    <source>
        <strain evidence="8">SORGH_AS_0974</strain>
    </source>
</reference>